<reference evidence="2" key="1">
    <citation type="journal article" date="2020" name="Stud. Mycol.">
        <title>101 Dothideomycetes genomes: a test case for predicting lifestyles and emergence of pathogens.</title>
        <authorList>
            <person name="Haridas S."/>
            <person name="Albert R."/>
            <person name="Binder M."/>
            <person name="Bloem J."/>
            <person name="Labutti K."/>
            <person name="Salamov A."/>
            <person name="Andreopoulos B."/>
            <person name="Baker S."/>
            <person name="Barry K."/>
            <person name="Bills G."/>
            <person name="Bluhm B."/>
            <person name="Cannon C."/>
            <person name="Castanera R."/>
            <person name="Culley D."/>
            <person name="Daum C."/>
            <person name="Ezra D."/>
            <person name="Gonzalez J."/>
            <person name="Henrissat B."/>
            <person name="Kuo A."/>
            <person name="Liang C."/>
            <person name="Lipzen A."/>
            <person name="Lutzoni F."/>
            <person name="Magnuson J."/>
            <person name="Mondo S."/>
            <person name="Nolan M."/>
            <person name="Ohm R."/>
            <person name="Pangilinan J."/>
            <person name="Park H.-J."/>
            <person name="Ramirez L."/>
            <person name="Alfaro M."/>
            <person name="Sun H."/>
            <person name="Tritt A."/>
            <person name="Yoshinaga Y."/>
            <person name="Zwiers L.-H."/>
            <person name="Turgeon B."/>
            <person name="Goodwin S."/>
            <person name="Spatafora J."/>
            <person name="Crous P."/>
            <person name="Grigoriev I."/>
        </authorList>
    </citation>
    <scope>NUCLEOTIDE SEQUENCE</scope>
    <source>
        <strain evidence="2">CBS 113818</strain>
    </source>
</reference>
<protein>
    <submittedName>
        <fullName evidence="2">Uncharacterized protein</fullName>
    </submittedName>
</protein>
<evidence type="ECO:0000313" key="2">
    <source>
        <dbReference type="EMBL" id="KAF2829057.1"/>
    </source>
</evidence>
<feature type="region of interest" description="Disordered" evidence="1">
    <location>
        <begin position="1"/>
        <end position="28"/>
    </location>
</feature>
<dbReference type="EMBL" id="MU006221">
    <property type="protein sequence ID" value="KAF2829057.1"/>
    <property type="molecule type" value="Genomic_DNA"/>
</dbReference>
<sequence length="124" mass="13658">MQRSGGPPTQHVQLYNPDPDRAPPKPARPVIPPNMLINPLTGVEVLNYPEAILLYKAADVFYTQLGQMSRNMTFYGPIIVCCRSAVVSLQGAAQTCRPLNSVLDEWYDKLEAEKENIGLGKSTA</sequence>
<organism evidence="2 3">
    <name type="scientific">Ophiobolus disseminans</name>
    <dbReference type="NCBI Taxonomy" id="1469910"/>
    <lineage>
        <taxon>Eukaryota</taxon>
        <taxon>Fungi</taxon>
        <taxon>Dikarya</taxon>
        <taxon>Ascomycota</taxon>
        <taxon>Pezizomycotina</taxon>
        <taxon>Dothideomycetes</taxon>
        <taxon>Pleosporomycetidae</taxon>
        <taxon>Pleosporales</taxon>
        <taxon>Pleosporineae</taxon>
        <taxon>Phaeosphaeriaceae</taxon>
        <taxon>Ophiobolus</taxon>
    </lineage>
</organism>
<evidence type="ECO:0000313" key="3">
    <source>
        <dbReference type="Proteomes" id="UP000799424"/>
    </source>
</evidence>
<accession>A0A6A7A8M6</accession>
<name>A0A6A7A8M6_9PLEO</name>
<evidence type="ECO:0000256" key="1">
    <source>
        <dbReference type="SAM" id="MobiDB-lite"/>
    </source>
</evidence>
<dbReference type="Proteomes" id="UP000799424">
    <property type="component" value="Unassembled WGS sequence"/>
</dbReference>
<keyword evidence="3" id="KW-1185">Reference proteome</keyword>
<gene>
    <name evidence="2" type="ORF">CC86DRAFT_379819</name>
</gene>
<proteinExistence type="predicted"/>
<dbReference type="AlphaFoldDB" id="A0A6A7A8M6"/>